<dbReference type="EMBL" id="AP023086">
    <property type="protein sequence ID" value="BCD97119.1"/>
    <property type="molecule type" value="Genomic_DNA"/>
</dbReference>
<name>A0AAN1WGE1_9GAMM</name>
<dbReference type="KEGG" id="marq:MARGE09_P1319"/>
<dbReference type="AlphaFoldDB" id="A0AAN1WGE1"/>
<sequence length="148" mass="16620">MNAATTMTDIHIDDFYRDTANILVTLYNTFPRHITLYVEDISGPDTPDDFGLHSKRHESCLSTLLWLANSDYLSYKGLIKREGIEEATLSHRTFLLLNSAQTGSELNPIEPHGSADLLINQLRQELQNGTSNTLAILVKNLMACSRQL</sequence>
<dbReference type="Proteomes" id="UP001320119">
    <property type="component" value="Chromosome"/>
</dbReference>
<accession>A0AAN1WGE1</accession>
<keyword evidence="2" id="KW-1185">Reference proteome</keyword>
<proteinExistence type="predicted"/>
<gene>
    <name evidence="1" type="ORF">MARGE09_P1319</name>
</gene>
<protein>
    <submittedName>
        <fullName evidence="1">Uncharacterized protein</fullName>
    </submittedName>
</protein>
<evidence type="ECO:0000313" key="2">
    <source>
        <dbReference type="Proteomes" id="UP001320119"/>
    </source>
</evidence>
<evidence type="ECO:0000313" key="1">
    <source>
        <dbReference type="EMBL" id="BCD97119.1"/>
    </source>
</evidence>
<reference evidence="1 2" key="1">
    <citation type="journal article" date="2022" name="IScience">
        <title>An ultrasensitive nanofiber-based assay for enzymatic hydrolysis and deep-sea microbial degradation of cellulose.</title>
        <authorList>
            <person name="Tsudome M."/>
            <person name="Tachioka M."/>
            <person name="Miyazaki M."/>
            <person name="Uchimura K."/>
            <person name="Tsuda M."/>
            <person name="Takaki Y."/>
            <person name="Deguchi S."/>
        </authorList>
    </citation>
    <scope>NUCLEOTIDE SEQUENCE [LARGE SCALE GENOMIC DNA]</scope>
    <source>
        <strain evidence="1 2">GE09</strain>
    </source>
</reference>
<organism evidence="1 2">
    <name type="scientific">Marinagarivorans cellulosilyticus</name>
    <dbReference type="NCBI Taxonomy" id="2721545"/>
    <lineage>
        <taxon>Bacteria</taxon>
        <taxon>Pseudomonadati</taxon>
        <taxon>Pseudomonadota</taxon>
        <taxon>Gammaproteobacteria</taxon>
        <taxon>Cellvibrionales</taxon>
        <taxon>Cellvibrionaceae</taxon>
        <taxon>Marinagarivorans</taxon>
    </lineage>
</organism>